<keyword evidence="7" id="KW-1185">Reference proteome</keyword>
<evidence type="ECO:0000313" key="6">
    <source>
        <dbReference type="EMBL" id="AJQ93833.1"/>
    </source>
</evidence>
<organism evidence="6 7">
    <name type="scientific">Gynuella sunshinyii YC6258</name>
    <dbReference type="NCBI Taxonomy" id="1445510"/>
    <lineage>
        <taxon>Bacteria</taxon>
        <taxon>Pseudomonadati</taxon>
        <taxon>Pseudomonadota</taxon>
        <taxon>Gammaproteobacteria</taxon>
        <taxon>Oceanospirillales</taxon>
        <taxon>Saccharospirillaceae</taxon>
        <taxon>Gynuella</taxon>
    </lineage>
</organism>
<dbReference type="AlphaFoldDB" id="A0A0C5VKC4"/>
<evidence type="ECO:0000259" key="3">
    <source>
        <dbReference type="Pfam" id="PF25222"/>
    </source>
</evidence>
<proteinExistence type="predicted"/>
<dbReference type="RefSeq" id="WP_211264652.1">
    <property type="nucleotide sequence ID" value="NZ_CP007142.1"/>
</dbReference>
<name>A0A0C5VKC4_9GAMM</name>
<dbReference type="Pfam" id="PF25222">
    <property type="entry name" value="DUF7840"/>
    <property type="match status" value="1"/>
</dbReference>
<dbReference type="Pfam" id="PF13387">
    <property type="entry name" value="Lnb_N"/>
    <property type="match status" value="1"/>
</dbReference>
<evidence type="ECO:0000259" key="4">
    <source>
        <dbReference type="Pfam" id="PF25224"/>
    </source>
</evidence>
<dbReference type="EMBL" id="CP007142">
    <property type="protein sequence ID" value="AJQ93833.1"/>
    <property type="molecule type" value="Genomic_DNA"/>
</dbReference>
<feature type="domain" description="DUF7840" evidence="3">
    <location>
        <begin position="395"/>
        <end position="614"/>
    </location>
</feature>
<keyword evidence="1" id="KW-0732">Signal</keyword>
<dbReference type="InterPro" id="IPR057162">
    <property type="entry name" value="DUF7840"/>
</dbReference>
<dbReference type="InterPro" id="IPR025178">
    <property type="entry name" value="Lnb_N"/>
</dbReference>
<evidence type="ECO:0000313" key="7">
    <source>
        <dbReference type="Proteomes" id="UP000032266"/>
    </source>
</evidence>
<feature type="domain" description="Lnb N-terminal periplasmic" evidence="2">
    <location>
        <begin position="120"/>
        <end position="289"/>
    </location>
</feature>
<feature type="signal peptide" evidence="1">
    <location>
        <begin position="1"/>
        <end position="23"/>
    </location>
</feature>
<dbReference type="STRING" id="1445510.YC6258_01789"/>
<dbReference type="HOGENOM" id="CLU_025316_1_0_6"/>
<accession>A0A0C5VKC4</accession>
<feature type="domain" description="DUF7843" evidence="5">
    <location>
        <begin position="31"/>
        <end position="108"/>
    </location>
</feature>
<dbReference type="PATRIC" id="fig|1445510.3.peg.1753"/>
<dbReference type="Proteomes" id="UP000032266">
    <property type="component" value="Chromosome"/>
</dbReference>
<feature type="chain" id="PRO_5002194628" evidence="1">
    <location>
        <begin position="24"/>
        <end position="615"/>
    </location>
</feature>
<evidence type="ECO:0000259" key="5">
    <source>
        <dbReference type="Pfam" id="PF25225"/>
    </source>
</evidence>
<evidence type="ECO:0000256" key="1">
    <source>
        <dbReference type="SAM" id="SignalP"/>
    </source>
</evidence>
<protein>
    <submittedName>
        <fullName evidence="6">Uncharacterized protein</fullName>
    </submittedName>
</protein>
<dbReference type="KEGG" id="gsn:YC6258_01789"/>
<feature type="domain" description="DUF7842" evidence="4">
    <location>
        <begin position="299"/>
        <end position="382"/>
    </location>
</feature>
<dbReference type="Pfam" id="PF25225">
    <property type="entry name" value="DUF7843"/>
    <property type="match status" value="1"/>
</dbReference>
<evidence type="ECO:0000259" key="2">
    <source>
        <dbReference type="Pfam" id="PF13387"/>
    </source>
</evidence>
<dbReference type="InterPro" id="IPR057165">
    <property type="entry name" value="DUF7843"/>
</dbReference>
<reference evidence="6 7" key="1">
    <citation type="submission" date="2014-01" db="EMBL/GenBank/DDBJ databases">
        <title>Full genme sequencing of cellulolytic bacterium Gynuella sunshinyii YC6258T gen. nov., sp. nov.</title>
        <authorList>
            <person name="Khan H."/>
            <person name="Chung E.J."/>
            <person name="Chung Y.R."/>
        </authorList>
    </citation>
    <scope>NUCLEOTIDE SEQUENCE [LARGE SCALE GENOMIC DNA]</scope>
    <source>
        <strain evidence="6 7">YC6258</strain>
    </source>
</reference>
<dbReference type="InterPro" id="IPR057164">
    <property type="entry name" value="DUF7842"/>
</dbReference>
<sequence length="615" mass="69635">MIRLIFISTFFLCSVNLFTHAQAAPPDLDIQQLAHSQYWLKLGHYLPGRFSGYVSTADSDSFFLADGGKYDPLSELNATLKALYSDDIAAAAAMRCKFPARYTWLEAQQERDAELNCAELDTWRQALDPEGLTLVFPTAYMNNPSSMFGHTLLRIDARDQTRSRELVAFAINFAAEPDTHDNPAIYALKGLIGSYPGRFTVMPYYRKVREYNDIESRDIWEYKLLFTPEEVERVLLHLWEMQQAEFDYYFLDENCSYQLLALLQLARDDLSLVDGFDIAAIPSNTVAKLVRSGLTQPPAYRPAFGTRLLHEYRKIDDRLFAAAKLAKQGIYPSADEFSERERAAIMEFAYEWLNFELYDEGLERDVTAKQLTRLLYQRSLLDSGSPFSPVPRPAVSPEQGHGSTRLGLSYDVYQHDSNRIGFEWRAAYHDMFDNPAGYIPGAKISFFDAQASVDEDSRLRLDRFYLVDSMALAPSNRIFSSLAWSVKVGYDRQGPDQYGRGLAQLGFGKAFGAADGLHLYGLVAEEINYGALTDDEVEPGLGIRAGVFVPGGRSHRFGVEGEWLALFNSATADHSDITGTWQWSIQRNVALRTELSYQRWGDDQLSGKLTGLWYF</sequence>
<gene>
    <name evidence="6" type="ORF">YC6258_01789</name>
</gene>
<dbReference type="Pfam" id="PF25224">
    <property type="entry name" value="DUF7842"/>
    <property type="match status" value="1"/>
</dbReference>